<sequence>MTKMHEQIKPLFTQVLMMCDEEGLIGLNMIAIDGCKLKSNASKEWISIFDELSRKKAKQERAASILLKVTNHKIASARS</sequence>
<organism evidence="1 2">
    <name type="scientific">Pseudoalteromonas undina</name>
    <dbReference type="NCBI Taxonomy" id="43660"/>
    <lineage>
        <taxon>Bacteria</taxon>
        <taxon>Pseudomonadati</taxon>
        <taxon>Pseudomonadota</taxon>
        <taxon>Gammaproteobacteria</taxon>
        <taxon>Alteromonadales</taxon>
        <taxon>Pseudoalteromonadaceae</taxon>
        <taxon>Pseudoalteromonas</taxon>
    </lineage>
</organism>
<dbReference type="EMBL" id="JBAKAX010000006">
    <property type="protein sequence ID" value="MEL0604116.1"/>
    <property type="molecule type" value="Genomic_DNA"/>
</dbReference>
<evidence type="ECO:0000313" key="1">
    <source>
        <dbReference type="EMBL" id="MEL0604116.1"/>
    </source>
</evidence>
<reference evidence="1" key="1">
    <citation type="submission" date="2024-02" db="EMBL/GenBank/DDBJ databases">
        <title>Bacteria isolated from the canopy kelp, Nereocystis luetkeana.</title>
        <authorList>
            <person name="Pfister C.A."/>
            <person name="Younker I.T."/>
            <person name="Light S.H."/>
        </authorList>
    </citation>
    <scope>NUCLEOTIDE SEQUENCE</scope>
    <source>
        <strain evidence="1">TN.2.01</strain>
    </source>
</reference>
<keyword evidence="2" id="KW-1185">Reference proteome</keyword>
<proteinExistence type="predicted"/>
<accession>A0ACC6R2T8</accession>
<dbReference type="Proteomes" id="UP001374952">
    <property type="component" value="Unassembled WGS sequence"/>
</dbReference>
<protein>
    <submittedName>
        <fullName evidence="1">Uncharacterized protein</fullName>
    </submittedName>
</protein>
<gene>
    <name evidence="1" type="ORF">V6250_08050</name>
</gene>
<evidence type="ECO:0000313" key="2">
    <source>
        <dbReference type="Proteomes" id="UP001374952"/>
    </source>
</evidence>
<name>A0ACC6R2T8_9GAMM</name>
<comment type="caution">
    <text evidence="1">The sequence shown here is derived from an EMBL/GenBank/DDBJ whole genome shotgun (WGS) entry which is preliminary data.</text>
</comment>